<name>A0A2T0Q9S8_9ACTN</name>
<evidence type="ECO:0000256" key="6">
    <source>
        <dbReference type="ARBA" id="ARBA00023136"/>
    </source>
</evidence>
<keyword evidence="10" id="KW-1185">Reference proteome</keyword>
<feature type="transmembrane region" description="Helical" evidence="8">
    <location>
        <begin position="324"/>
        <end position="346"/>
    </location>
</feature>
<evidence type="ECO:0000256" key="5">
    <source>
        <dbReference type="ARBA" id="ARBA00022989"/>
    </source>
</evidence>
<proteinExistence type="inferred from homology"/>
<feature type="transmembrane region" description="Helical" evidence="8">
    <location>
        <begin position="122"/>
        <end position="143"/>
    </location>
</feature>
<feature type="transmembrane region" description="Helical" evidence="8">
    <location>
        <begin position="97"/>
        <end position="115"/>
    </location>
</feature>
<feature type="transmembrane region" description="Helical" evidence="8">
    <location>
        <begin position="406"/>
        <end position="426"/>
    </location>
</feature>
<accession>A0A2T0Q9S8</accession>
<evidence type="ECO:0000313" key="9">
    <source>
        <dbReference type="EMBL" id="PRY00649.1"/>
    </source>
</evidence>
<gene>
    <name evidence="9" type="ORF">CLV72_102280</name>
</gene>
<feature type="transmembrane region" description="Helical" evidence="8">
    <location>
        <begin position="237"/>
        <end position="255"/>
    </location>
</feature>
<feature type="transmembrane region" description="Helical" evidence="8">
    <location>
        <begin position="58"/>
        <end position="77"/>
    </location>
</feature>
<dbReference type="PANTHER" id="PTHR43337">
    <property type="entry name" value="XANTHINE/URACIL PERMEASE C887.17-RELATED"/>
    <property type="match status" value="1"/>
</dbReference>
<keyword evidence="5 8" id="KW-1133">Transmembrane helix</keyword>
<dbReference type="InterPro" id="IPR006043">
    <property type="entry name" value="NCS2"/>
</dbReference>
<feature type="transmembrane region" description="Helical" evidence="8">
    <location>
        <begin position="502"/>
        <end position="524"/>
    </location>
</feature>
<evidence type="ECO:0000256" key="7">
    <source>
        <dbReference type="SAM" id="MobiDB-lite"/>
    </source>
</evidence>
<evidence type="ECO:0000256" key="4">
    <source>
        <dbReference type="ARBA" id="ARBA00022692"/>
    </source>
</evidence>
<organism evidence="9 10">
    <name type="scientific">Allonocardiopsis opalescens</name>
    <dbReference type="NCBI Taxonomy" id="1144618"/>
    <lineage>
        <taxon>Bacteria</taxon>
        <taxon>Bacillati</taxon>
        <taxon>Actinomycetota</taxon>
        <taxon>Actinomycetes</taxon>
        <taxon>Streptosporangiales</taxon>
        <taxon>Allonocardiopsis</taxon>
    </lineage>
</organism>
<dbReference type="AlphaFoldDB" id="A0A2T0Q9S8"/>
<dbReference type="EMBL" id="PVZC01000002">
    <property type="protein sequence ID" value="PRY00649.1"/>
    <property type="molecule type" value="Genomic_DNA"/>
</dbReference>
<feature type="compositionally biased region" description="Low complexity" evidence="7">
    <location>
        <begin position="15"/>
        <end position="25"/>
    </location>
</feature>
<evidence type="ECO:0000256" key="8">
    <source>
        <dbReference type="SAM" id="Phobius"/>
    </source>
</evidence>
<dbReference type="GO" id="GO:0005345">
    <property type="term" value="F:purine nucleobase transmembrane transporter activity"/>
    <property type="evidence" value="ECO:0007669"/>
    <property type="project" value="TreeGrafter"/>
</dbReference>
<comment type="similarity">
    <text evidence="2">Belongs to the nucleobase:cation symporter-2 (NCS2) (TC 2.A.40) family. Azg-like subfamily.</text>
</comment>
<dbReference type="Proteomes" id="UP000237846">
    <property type="component" value="Unassembled WGS sequence"/>
</dbReference>
<sequence length="527" mass="53524">MNATPSEPAPDSGRPPAEAGAAAPTAPAPGGPLALLAWADRYFRLTERGSTWSAELRGGLATFFAMSYIVVLNPIILSQAPDATGSFIGGTTASGEGVPMVAAATALVAGLLTIVMGVVGRFPVAIAAGLGLNAVVAFGLASQMTWADAMGIVVIEGVIILILVLTGFRTAVFRAIPGELKVAIGAGIGLFITLIGLVNAGFISRVPDSVGPDGELISSGTVPVQLGPLGGGGELNGWPLLVFVVGVLLTAVLMARRVKGAILIGIVAATVLAVAVQALTGTRPGTEDAYGWQLNVPELPEQIVRLPDLGLLGQFNLLGGYQEVGAVALVLLVFTLMLADFFDTMGTVVGIGREGGLLDAEGNVPNVRAVLGVDSVAAAVGGMASVSSNTAYVESAAGVGEGARTGIANLVTGVLFLLAMFFTPLVEVVPSEAAAPALVVVGFLMLSQIRSIDFSDVGIGIPAFLTVVLMPFTYSIAAGIGAGFVSFVVIRACQGRARDVHPLMWVVAALFVVFFGIEPIQTLLGVG</sequence>
<feature type="transmembrane region" description="Helical" evidence="8">
    <location>
        <begin position="149"/>
        <end position="168"/>
    </location>
</feature>
<evidence type="ECO:0000256" key="1">
    <source>
        <dbReference type="ARBA" id="ARBA00004127"/>
    </source>
</evidence>
<protein>
    <submittedName>
        <fullName evidence="9">AGZA family xanthine/uracil permease-like MFS transporter</fullName>
    </submittedName>
</protein>
<feature type="region of interest" description="Disordered" evidence="7">
    <location>
        <begin position="1"/>
        <end position="28"/>
    </location>
</feature>
<dbReference type="Pfam" id="PF00860">
    <property type="entry name" value="Xan_ur_permease"/>
    <property type="match status" value="1"/>
</dbReference>
<dbReference type="GO" id="GO:0012505">
    <property type="term" value="C:endomembrane system"/>
    <property type="evidence" value="ECO:0007669"/>
    <property type="project" value="UniProtKB-SubCell"/>
</dbReference>
<feature type="transmembrane region" description="Helical" evidence="8">
    <location>
        <begin position="262"/>
        <end position="280"/>
    </location>
</feature>
<keyword evidence="6 8" id="KW-0472">Membrane</keyword>
<evidence type="ECO:0000256" key="2">
    <source>
        <dbReference type="ARBA" id="ARBA00005697"/>
    </source>
</evidence>
<dbReference type="InterPro" id="IPR045018">
    <property type="entry name" value="Azg-like"/>
</dbReference>
<evidence type="ECO:0000256" key="3">
    <source>
        <dbReference type="ARBA" id="ARBA00022448"/>
    </source>
</evidence>
<dbReference type="GO" id="GO:0005886">
    <property type="term" value="C:plasma membrane"/>
    <property type="evidence" value="ECO:0007669"/>
    <property type="project" value="TreeGrafter"/>
</dbReference>
<dbReference type="OrthoDB" id="9808458at2"/>
<keyword evidence="4 8" id="KW-0812">Transmembrane</keyword>
<dbReference type="RefSeq" id="WP_106242407.1">
    <property type="nucleotide sequence ID" value="NZ_PVZC01000002.1"/>
</dbReference>
<comment type="caution">
    <text evidence="9">The sequence shown here is derived from an EMBL/GenBank/DDBJ whole genome shotgun (WGS) entry which is preliminary data.</text>
</comment>
<feature type="transmembrane region" description="Helical" evidence="8">
    <location>
        <begin position="180"/>
        <end position="203"/>
    </location>
</feature>
<comment type="subcellular location">
    <subcellularLocation>
        <location evidence="1">Endomembrane system</location>
        <topology evidence="1">Multi-pass membrane protein</topology>
    </subcellularLocation>
</comment>
<keyword evidence="3" id="KW-0813">Transport</keyword>
<reference evidence="9 10" key="1">
    <citation type="submission" date="2018-03" db="EMBL/GenBank/DDBJ databases">
        <title>Genomic Encyclopedia of Archaeal and Bacterial Type Strains, Phase II (KMG-II): from individual species to whole genera.</title>
        <authorList>
            <person name="Goeker M."/>
        </authorList>
    </citation>
    <scope>NUCLEOTIDE SEQUENCE [LARGE SCALE GENOMIC DNA]</scope>
    <source>
        <strain evidence="9 10">DSM 45601</strain>
    </source>
</reference>
<dbReference type="PANTHER" id="PTHR43337:SF1">
    <property type="entry name" value="XANTHINE_URACIL PERMEASE C887.17-RELATED"/>
    <property type="match status" value="1"/>
</dbReference>
<feature type="transmembrane region" description="Helical" evidence="8">
    <location>
        <begin position="464"/>
        <end position="490"/>
    </location>
</feature>
<evidence type="ECO:0000313" key="10">
    <source>
        <dbReference type="Proteomes" id="UP000237846"/>
    </source>
</evidence>